<name>A0A4S3KRY1_9GAMM</name>
<feature type="transmembrane region" description="Helical" evidence="7">
    <location>
        <begin position="137"/>
        <end position="159"/>
    </location>
</feature>
<dbReference type="Proteomes" id="UP000307749">
    <property type="component" value="Unassembled WGS sequence"/>
</dbReference>
<evidence type="ECO:0000256" key="5">
    <source>
        <dbReference type="ARBA" id="ARBA00022989"/>
    </source>
</evidence>
<reference evidence="9 10" key="1">
    <citation type="submission" date="2017-02" db="EMBL/GenBank/DDBJ databases">
        <title>Whole genome sequencing of Metallibacterium scheffleri DSM 24874 (T).</title>
        <authorList>
            <person name="Kumar S."/>
            <person name="Patil P."/>
            <person name="Patil P.B."/>
        </authorList>
    </citation>
    <scope>NUCLEOTIDE SEQUENCE [LARGE SCALE GENOMIC DNA]</scope>
    <source>
        <strain evidence="9 10">DSM 24874</strain>
    </source>
</reference>
<dbReference type="EMBL" id="MWQO01000006">
    <property type="protein sequence ID" value="THD11865.1"/>
    <property type="molecule type" value="Genomic_DNA"/>
</dbReference>
<evidence type="ECO:0000256" key="1">
    <source>
        <dbReference type="ARBA" id="ARBA00004651"/>
    </source>
</evidence>
<dbReference type="InterPro" id="IPR036259">
    <property type="entry name" value="MFS_trans_sf"/>
</dbReference>
<keyword evidence="3" id="KW-1003">Cell membrane</keyword>
<evidence type="ECO:0000256" key="3">
    <source>
        <dbReference type="ARBA" id="ARBA00022475"/>
    </source>
</evidence>
<dbReference type="PROSITE" id="PS50850">
    <property type="entry name" value="MFS"/>
    <property type="match status" value="1"/>
</dbReference>
<keyword evidence="10" id="KW-1185">Reference proteome</keyword>
<keyword evidence="5 7" id="KW-1133">Transmembrane helix</keyword>
<keyword evidence="4 7" id="KW-0812">Transmembrane</keyword>
<feature type="transmembrane region" description="Helical" evidence="7">
    <location>
        <begin position="108"/>
        <end position="125"/>
    </location>
</feature>
<comment type="subcellular location">
    <subcellularLocation>
        <location evidence="1">Cell membrane</location>
        <topology evidence="1">Multi-pass membrane protein</topology>
    </subcellularLocation>
</comment>
<proteinExistence type="predicted"/>
<feature type="transmembrane region" description="Helical" evidence="7">
    <location>
        <begin position="403"/>
        <end position="422"/>
    </location>
</feature>
<evidence type="ECO:0000313" key="9">
    <source>
        <dbReference type="EMBL" id="THD11865.1"/>
    </source>
</evidence>
<dbReference type="SUPFAM" id="SSF103473">
    <property type="entry name" value="MFS general substrate transporter"/>
    <property type="match status" value="1"/>
</dbReference>
<keyword evidence="2" id="KW-0813">Transport</keyword>
<dbReference type="InterPro" id="IPR011701">
    <property type="entry name" value="MFS"/>
</dbReference>
<dbReference type="Pfam" id="PF07690">
    <property type="entry name" value="MFS_1"/>
    <property type="match status" value="1"/>
</dbReference>
<comment type="caution">
    <text evidence="9">The sequence shown here is derived from an EMBL/GenBank/DDBJ whole genome shotgun (WGS) entry which is preliminary data.</text>
</comment>
<feature type="transmembrane region" description="Helical" evidence="7">
    <location>
        <begin position="200"/>
        <end position="218"/>
    </location>
</feature>
<dbReference type="CDD" id="cd17321">
    <property type="entry name" value="MFS_MMR_MDR_like"/>
    <property type="match status" value="1"/>
</dbReference>
<dbReference type="PANTHER" id="PTHR42718">
    <property type="entry name" value="MAJOR FACILITATOR SUPERFAMILY MULTIDRUG TRANSPORTER MFSC"/>
    <property type="match status" value="1"/>
</dbReference>
<feature type="transmembrane region" description="Helical" evidence="7">
    <location>
        <begin position="230"/>
        <end position="254"/>
    </location>
</feature>
<dbReference type="Gene3D" id="1.20.1720.10">
    <property type="entry name" value="Multidrug resistance protein D"/>
    <property type="match status" value="1"/>
</dbReference>
<evidence type="ECO:0000313" key="10">
    <source>
        <dbReference type="Proteomes" id="UP000307749"/>
    </source>
</evidence>
<evidence type="ECO:0000256" key="7">
    <source>
        <dbReference type="SAM" id="Phobius"/>
    </source>
</evidence>
<feature type="transmembrane region" description="Helical" evidence="7">
    <location>
        <begin position="171"/>
        <end position="194"/>
    </location>
</feature>
<feature type="domain" description="Major facilitator superfamily (MFS) profile" evidence="8">
    <location>
        <begin position="36"/>
        <end position="511"/>
    </location>
</feature>
<keyword evidence="6 7" id="KW-0472">Membrane</keyword>
<dbReference type="Gene3D" id="1.20.1250.20">
    <property type="entry name" value="MFS general substrate transporter like domains"/>
    <property type="match status" value="1"/>
</dbReference>
<accession>A0A4S3KRY1</accession>
<dbReference type="GO" id="GO:0005886">
    <property type="term" value="C:plasma membrane"/>
    <property type="evidence" value="ECO:0007669"/>
    <property type="project" value="UniProtKB-SubCell"/>
</dbReference>
<dbReference type="GO" id="GO:0022857">
    <property type="term" value="F:transmembrane transporter activity"/>
    <property type="evidence" value="ECO:0007669"/>
    <property type="project" value="InterPro"/>
</dbReference>
<dbReference type="PANTHER" id="PTHR42718:SF46">
    <property type="entry name" value="BLR6921 PROTEIN"/>
    <property type="match status" value="1"/>
</dbReference>
<feature type="transmembrane region" description="Helical" evidence="7">
    <location>
        <begin position="34"/>
        <end position="57"/>
    </location>
</feature>
<dbReference type="OrthoDB" id="9812221at2"/>
<feature type="transmembrane region" description="Helical" evidence="7">
    <location>
        <begin position="266"/>
        <end position="286"/>
    </location>
</feature>
<feature type="transmembrane region" description="Helical" evidence="7">
    <location>
        <begin position="307"/>
        <end position="335"/>
    </location>
</feature>
<feature type="transmembrane region" description="Helical" evidence="7">
    <location>
        <begin position="453"/>
        <end position="476"/>
    </location>
</feature>
<evidence type="ECO:0000256" key="2">
    <source>
        <dbReference type="ARBA" id="ARBA00022448"/>
    </source>
</evidence>
<dbReference type="STRING" id="993689.GCA_002077135_00843"/>
<dbReference type="AlphaFoldDB" id="A0A4S3KRY1"/>
<feature type="transmembrane region" description="Helical" evidence="7">
    <location>
        <begin position="77"/>
        <end position="96"/>
    </location>
</feature>
<sequence>MTRHAATPRHAATDSAIATAVASGPAGVSTHYKWLALSNTTIAVLLATIDSSIMLIAMPEIFRGIQLNPLDPGNTFYLLWMILGFLIVSSVLVVSLGRLGDMFGRVKMYNLGFAVFTVASLLLALDPFTARAGADWLIVGRIFQGIGAAFLIANSAAILTDAFPPDQRGLALGINNIAGISGSFIGLILGGVLAAIDWRLVFLVSVPFGLFGTIWSYLKLKELGQRHRARIDWAGNITFAAGLILIMIGVTLGIEPANGNAMGWTSAPVISLLAAGTASLVAFAIVETRVTDPMFRFPLFKIKAFTFGTLSTFLSAIGRGGLMFMLIIWLQGIWLPLHGYSFKQTPLWAGIFMLPLTLGFLLSGPLSGYLSDRLGARYFATGGMLGAALSFALLMLLPIDFNYAAFAAILLFSGLCMGAFAAPNRAAVMNSLPARDRGAGGGMNSTFQNSAQVLSIGIFFTLMIIGLSTTLSTTLVQGLMQHGVPATAAARVGALPPVSILFAAFLGYNPIRTLLGAGVLDHLAASDRMQLTGHSYFSNLIAKPFHAGLAEAFIFAAVMCLIAAAASWSRGRRYIHRED</sequence>
<feature type="transmembrane region" description="Helical" evidence="7">
    <location>
        <begin position="347"/>
        <end position="366"/>
    </location>
</feature>
<dbReference type="RefSeq" id="WP_081126214.1">
    <property type="nucleotide sequence ID" value="NZ_LDOS01000001.1"/>
</dbReference>
<evidence type="ECO:0000259" key="8">
    <source>
        <dbReference type="PROSITE" id="PS50850"/>
    </source>
</evidence>
<organism evidence="9 10">
    <name type="scientific">Metallibacterium scheffleri</name>
    <dbReference type="NCBI Taxonomy" id="993689"/>
    <lineage>
        <taxon>Bacteria</taxon>
        <taxon>Pseudomonadati</taxon>
        <taxon>Pseudomonadota</taxon>
        <taxon>Gammaproteobacteria</taxon>
        <taxon>Lysobacterales</taxon>
        <taxon>Rhodanobacteraceae</taxon>
        <taxon>Metallibacterium</taxon>
    </lineage>
</organism>
<feature type="transmembrane region" description="Helical" evidence="7">
    <location>
        <begin position="378"/>
        <end position="397"/>
    </location>
</feature>
<feature type="transmembrane region" description="Helical" evidence="7">
    <location>
        <begin position="545"/>
        <end position="568"/>
    </location>
</feature>
<gene>
    <name evidence="9" type="ORF">B1806_01980</name>
</gene>
<evidence type="ECO:0000256" key="4">
    <source>
        <dbReference type="ARBA" id="ARBA00022692"/>
    </source>
</evidence>
<evidence type="ECO:0000256" key="6">
    <source>
        <dbReference type="ARBA" id="ARBA00023136"/>
    </source>
</evidence>
<dbReference type="InterPro" id="IPR020846">
    <property type="entry name" value="MFS_dom"/>
</dbReference>
<protein>
    <submittedName>
        <fullName evidence="9">MFS transporter</fullName>
    </submittedName>
</protein>